<accession>A0A5Q0QIJ0</accession>
<evidence type="ECO:0000313" key="2">
    <source>
        <dbReference type="EMBL" id="QGA27772.1"/>
    </source>
</evidence>
<organism evidence="2 3">
    <name type="scientific">Sphingobacterium zhuxiongii</name>
    <dbReference type="NCBI Taxonomy" id="2662364"/>
    <lineage>
        <taxon>Bacteria</taxon>
        <taxon>Pseudomonadati</taxon>
        <taxon>Bacteroidota</taxon>
        <taxon>Sphingobacteriia</taxon>
        <taxon>Sphingobacteriales</taxon>
        <taxon>Sphingobacteriaceae</taxon>
        <taxon>Sphingobacterium</taxon>
    </lineage>
</organism>
<dbReference type="Proteomes" id="UP000326921">
    <property type="component" value="Chromosome"/>
</dbReference>
<protein>
    <submittedName>
        <fullName evidence="2">Uncharacterized protein</fullName>
    </submittedName>
</protein>
<sequence length="172" mass="19924">MNKSVLLLAIVISLFTTAQAQVINLNELKQLRTMPISKVQQTLFNKGYSLYKTWKNEDLKLDSVIYQNSRGQILGTINFKKHKNNRIFLESSEVAFYEQILQELRDADYRLINTEVGQQNSLTNSYILPDTDELVQIIISNDPTILKKGNQYRLLIRLKENSGLKKRILGNY</sequence>
<name>A0A5Q0QIJ0_9SPHI</name>
<feature type="signal peptide" evidence="1">
    <location>
        <begin position="1"/>
        <end position="20"/>
    </location>
</feature>
<evidence type="ECO:0000313" key="3">
    <source>
        <dbReference type="Proteomes" id="UP000326921"/>
    </source>
</evidence>
<feature type="chain" id="PRO_5025004000" evidence="1">
    <location>
        <begin position="21"/>
        <end position="172"/>
    </location>
</feature>
<dbReference type="EMBL" id="CP045652">
    <property type="protein sequence ID" value="QGA27772.1"/>
    <property type="molecule type" value="Genomic_DNA"/>
</dbReference>
<keyword evidence="1" id="KW-0732">Signal</keyword>
<keyword evidence="3" id="KW-1185">Reference proteome</keyword>
<gene>
    <name evidence="2" type="ORF">GFH32_16230</name>
</gene>
<dbReference type="AlphaFoldDB" id="A0A5Q0QIJ0"/>
<dbReference type="KEGG" id="sphe:GFH32_16230"/>
<proteinExistence type="predicted"/>
<evidence type="ECO:0000256" key="1">
    <source>
        <dbReference type="SAM" id="SignalP"/>
    </source>
</evidence>
<dbReference type="RefSeq" id="WP_153512599.1">
    <property type="nucleotide sequence ID" value="NZ_CP045652.1"/>
</dbReference>
<reference evidence="2 3" key="1">
    <citation type="submission" date="2019-10" db="EMBL/GenBank/DDBJ databases">
        <authorList>
            <person name="Dong K."/>
        </authorList>
    </citation>
    <scope>NUCLEOTIDE SEQUENCE [LARGE SCALE GENOMIC DNA]</scope>
    <source>
        <strain evidence="3">dk4302</strain>
    </source>
</reference>